<reference evidence="3" key="1">
    <citation type="journal article" date="2015" name="Nat. Genet.">
        <title>The genome and transcriptome of the zoonotic hookworm Ancylostoma ceylanicum identify infection-specific gene families.</title>
        <authorList>
            <person name="Schwarz E.M."/>
            <person name="Hu Y."/>
            <person name="Antoshechkin I."/>
            <person name="Miller M.M."/>
            <person name="Sternberg P.W."/>
            <person name="Aroian R.V."/>
        </authorList>
    </citation>
    <scope>NUCLEOTIDE SEQUENCE</scope>
    <source>
        <strain evidence="3">HY135</strain>
    </source>
</reference>
<proteinExistence type="predicted"/>
<protein>
    <submittedName>
        <fullName evidence="2">Uncharacterized protein</fullName>
    </submittedName>
</protein>
<dbReference type="AlphaFoldDB" id="A0A016TEQ2"/>
<keyword evidence="1" id="KW-0472">Membrane</keyword>
<evidence type="ECO:0000313" key="2">
    <source>
        <dbReference type="EMBL" id="EYC01125.1"/>
    </source>
</evidence>
<dbReference type="Proteomes" id="UP000024635">
    <property type="component" value="Unassembled WGS sequence"/>
</dbReference>
<organism evidence="2 3">
    <name type="scientific">Ancylostoma ceylanicum</name>
    <dbReference type="NCBI Taxonomy" id="53326"/>
    <lineage>
        <taxon>Eukaryota</taxon>
        <taxon>Metazoa</taxon>
        <taxon>Ecdysozoa</taxon>
        <taxon>Nematoda</taxon>
        <taxon>Chromadorea</taxon>
        <taxon>Rhabditida</taxon>
        <taxon>Rhabditina</taxon>
        <taxon>Rhabditomorpha</taxon>
        <taxon>Strongyloidea</taxon>
        <taxon>Ancylostomatidae</taxon>
        <taxon>Ancylostomatinae</taxon>
        <taxon>Ancylostoma</taxon>
    </lineage>
</organism>
<keyword evidence="1" id="KW-1133">Transmembrane helix</keyword>
<comment type="caution">
    <text evidence="2">The sequence shown here is derived from an EMBL/GenBank/DDBJ whole genome shotgun (WGS) entry which is preliminary data.</text>
</comment>
<gene>
    <name evidence="2" type="primary">Acey_s0110.g177</name>
    <name evidence="2" type="ORF">Y032_0110g177</name>
</gene>
<evidence type="ECO:0000256" key="1">
    <source>
        <dbReference type="SAM" id="Phobius"/>
    </source>
</evidence>
<dbReference type="EMBL" id="JARK01001446">
    <property type="protein sequence ID" value="EYC01125.1"/>
    <property type="molecule type" value="Genomic_DNA"/>
</dbReference>
<keyword evidence="1" id="KW-0812">Transmembrane</keyword>
<sequence>MEMTRYKWRTSTYVAESGELGLGMRNSVWKQFTSSVKQPKTSPKVPLIISFGSYCMYASVAAALFWIH</sequence>
<name>A0A016TEQ2_9BILA</name>
<evidence type="ECO:0000313" key="3">
    <source>
        <dbReference type="Proteomes" id="UP000024635"/>
    </source>
</evidence>
<accession>A0A016TEQ2</accession>
<keyword evidence="3" id="KW-1185">Reference proteome</keyword>
<feature type="transmembrane region" description="Helical" evidence="1">
    <location>
        <begin position="47"/>
        <end position="67"/>
    </location>
</feature>